<dbReference type="STRING" id="479434.Sthe_3414"/>
<dbReference type="AlphaFoldDB" id="D1CAH1"/>
<dbReference type="InParanoid" id="D1CAH1"/>
<dbReference type="RefSeq" id="WP_012873849.1">
    <property type="nucleotide sequence ID" value="NC_013524.1"/>
</dbReference>
<evidence type="ECO:0008006" key="3">
    <source>
        <dbReference type="Google" id="ProtNLM"/>
    </source>
</evidence>
<proteinExistence type="predicted"/>
<dbReference type="EMBL" id="CP001824">
    <property type="protein sequence ID" value="ACZ40814.1"/>
    <property type="molecule type" value="Genomic_DNA"/>
</dbReference>
<reference evidence="2" key="1">
    <citation type="submission" date="2009-11" db="EMBL/GenBank/DDBJ databases">
        <title>The complete chromosome 2 of Sphaerobacter thermophilus DSM 20745.</title>
        <authorList>
            <person name="Lucas S."/>
            <person name="Copeland A."/>
            <person name="Lapidus A."/>
            <person name="Glavina del Rio T."/>
            <person name="Dalin E."/>
            <person name="Tice H."/>
            <person name="Bruce D."/>
            <person name="Goodwin L."/>
            <person name="Pitluck S."/>
            <person name="Kyrpides N."/>
            <person name="Mavromatis K."/>
            <person name="Ivanova N."/>
            <person name="Mikhailova N."/>
            <person name="LaButti K.M."/>
            <person name="Clum A."/>
            <person name="Sun H.I."/>
            <person name="Brettin T."/>
            <person name="Detter J.C."/>
            <person name="Han C."/>
            <person name="Larimer F."/>
            <person name="Land M."/>
            <person name="Hauser L."/>
            <person name="Markowitz V."/>
            <person name="Cheng J.F."/>
            <person name="Hugenholtz P."/>
            <person name="Woyke T."/>
            <person name="Wu D."/>
            <person name="Steenblock K."/>
            <person name="Schneider S."/>
            <person name="Pukall R."/>
            <person name="Goeker M."/>
            <person name="Klenk H.P."/>
            <person name="Eisen J.A."/>
        </authorList>
    </citation>
    <scope>NUCLEOTIDE SEQUENCE [LARGE SCALE GENOMIC DNA]</scope>
    <source>
        <strain evidence="2">ATCC 49802 / DSM 20745 / S 6022</strain>
    </source>
</reference>
<dbReference type="HOGENOM" id="CLU_857666_0_0_0"/>
<sequence>MAAIPKTAYAAPQPADAPASTVDRDALARATVRAVAYGDVFDYPLTAAEVHRYLVGVAATPAEVNALLRDPANRPAAIATYDGYFMLRGREGIVATRRRRAALAARVWPRAVRYGRAIARLPFVRMVGITGELAMDSVDDGADIDYLIVTEPGRLWLCRALIIGIVRLARHGGDIICPNYLLSEHALVLQERNLYTAHEMTQMVPLSGLEIYTRLRRLNDWTARFLPNAEGPPSLVTTDVPVHPVARALAEAPLRSPAGERLERWERERKIRRLSQVHGPGGEAAFSADWCKGHFDGHGHRTLAAYAERLRALDLLDADEGWGT</sequence>
<protein>
    <recommendedName>
        <fullName evidence="3">Polymerase nucleotidyl transferase domain-containing protein</fullName>
    </recommendedName>
</protein>
<dbReference type="KEGG" id="sti:Sthe_3414"/>
<evidence type="ECO:0000313" key="1">
    <source>
        <dbReference type="EMBL" id="ACZ40814.1"/>
    </source>
</evidence>
<keyword evidence="2" id="KW-1185">Reference proteome</keyword>
<dbReference type="Proteomes" id="UP000002027">
    <property type="component" value="Chromosome 2"/>
</dbReference>
<name>D1CAH1_SPHTD</name>
<organism evidence="1 2">
    <name type="scientific">Sphaerobacter thermophilus (strain ATCC 49802 / DSM 20745 / KCCM 41009 / NCIMB 13125 / S 6022)</name>
    <dbReference type="NCBI Taxonomy" id="479434"/>
    <lineage>
        <taxon>Bacteria</taxon>
        <taxon>Pseudomonadati</taxon>
        <taxon>Thermomicrobiota</taxon>
        <taxon>Thermomicrobia</taxon>
        <taxon>Sphaerobacterales</taxon>
        <taxon>Sphaerobacterineae</taxon>
        <taxon>Sphaerobacteraceae</taxon>
        <taxon>Sphaerobacter</taxon>
    </lineage>
</organism>
<dbReference type="eggNOG" id="COG1708">
    <property type="taxonomic scope" value="Bacteria"/>
</dbReference>
<dbReference type="OrthoDB" id="161477at2"/>
<accession>D1CAH1</accession>
<gene>
    <name evidence="1" type="ordered locus">Sthe_3414</name>
</gene>
<reference evidence="1 2" key="2">
    <citation type="journal article" date="2010" name="Stand. Genomic Sci.">
        <title>Complete genome sequence of Desulfohalobium retbaense type strain (HR(100)).</title>
        <authorList>
            <person name="Spring S."/>
            <person name="Nolan M."/>
            <person name="Lapidus A."/>
            <person name="Glavina Del Rio T."/>
            <person name="Copeland A."/>
            <person name="Tice H."/>
            <person name="Cheng J.F."/>
            <person name="Lucas S."/>
            <person name="Land M."/>
            <person name="Chen F."/>
            <person name="Bruce D."/>
            <person name="Goodwin L."/>
            <person name="Pitluck S."/>
            <person name="Ivanova N."/>
            <person name="Mavromatis K."/>
            <person name="Mikhailova N."/>
            <person name="Pati A."/>
            <person name="Chen A."/>
            <person name="Palaniappan K."/>
            <person name="Hauser L."/>
            <person name="Chang Y.J."/>
            <person name="Jeffries C.D."/>
            <person name="Munk C."/>
            <person name="Kiss H."/>
            <person name="Chain P."/>
            <person name="Han C."/>
            <person name="Brettin T."/>
            <person name="Detter J.C."/>
            <person name="Schuler E."/>
            <person name="Goker M."/>
            <person name="Rohde M."/>
            <person name="Bristow J."/>
            <person name="Eisen J.A."/>
            <person name="Markowitz V."/>
            <person name="Hugenholtz P."/>
            <person name="Kyrpides N.C."/>
            <person name="Klenk H.P."/>
        </authorList>
    </citation>
    <scope>NUCLEOTIDE SEQUENCE [LARGE SCALE GENOMIC DNA]</scope>
    <source>
        <strain evidence="2">ATCC 49802 / DSM 20745 / S 6022</strain>
    </source>
</reference>
<evidence type="ECO:0000313" key="2">
    <source>
        <dbReference type="Proteomes" id="UP000002027"/>
    </source>
</evidence>